<evidence type="ECO:0000313" key="2">
    <source>
        <dbReference type="EMBL" id="QBD80198.1"/>
    </source>
</evidence>
<dbReference type="Gene3D" id="1.25.40.10">
    <property type="entry name" value="Tetratricopeptide repeat domain"/>
    <property type="match status" value="1"/>
</dbReference>
<dbReference type="AlphaFoldDB" id="A0A4P6JWU3"/>
<gene>
    <name evidence="2" type="ORF">EPA93_31155</name>
</gene>
<protein>
    <submittedName>
        <fullName evidence="2">XRE family transcriptional regulator</fullName>
    </submittedName>
</protein>
<accession>A0A4P6JWU3</accession>
<dbReference type="RefSeq" id="WP_129891264.1">
    <property type="nucleotide sequence ID" value="NZ_CP035758.1"/>
</dbReference>
<name>A0A4P6JWU3_KTERU</name>
<dbReference type="InterPro" id="IPR001387">
    <property type="entry name" value="Cro/C1-type_HTH"/>
</dbReference>
<dbReference type="InterPro" id="IPR010982">
    <property type="entry name" value="Lambda_DNA-bd_dom_sf"/>
</dbReference>
<dbReference type="CDD" id="cd00093">
    <property type="entry name" value="HTH_XRE"/>
    <property type="match status" value="1"/>
</dbReference>
<feature type="domain" description="HTH cro/C1-type" evidence="1">
    <location>
        <begin position="10"/>
        <end position="65"/>
    </location>
</feature>
<dbReference type="EMBL" id="CP035758">
    <property type="protein sequence ID" value="QBD80198.1"/>
    <property type="molecule type" value="Genomic_DNA"/>
</dbReference>
<dbReference type="SUPFAM" id="SSF47413">
    <property type="entry name" value="lambda repressor-like DNA-binding domains"/>
    <property type="match status" value="1"/>
</dbReference>
<dbReference type="OrthoDB" id="141540at2"/>
<dbReference type="KEGG" id="kbs:EPA93_31155"/>
<dbReference type="GO" id="GO:0003677">
    <property type="term" value="F:DNA binding"/>
    <property type="evidence" value="ECO:0007669"/>
    <property type="project" value="InterPro"/>
</dbReference>
<dbReference type="InterPro" id="IPR011990">
    <property type="entry name" value="TPR-like_helical_dom_sf"/>
</dbReference>
<proteinExistence type="predicted"/>
<reference evidence="2 3" key="1">
    <citation type="submission" date="2019-01" db="EMBL/GenBank/DDBJ databases">
        <title>Ktedonosporobacter rubrisoli SCAWS-G2.</title>
        <authorList>
            <person name="Huang Y."/>
            <person name="Yan B."/>
        </authorList>
    </citation>
    <scope>NUCLEOTIDE SEQUENCE [LARGE SCALE GENOMIC DNA]</scope>
    <source>
        <strain evidence="2 3">SCAWS-G2</strain>
    </source>
</reference>
<dbReference type="Gene3D" id="1.10.260.40">
    <property type="entry name" value="lambda repressor-like DNA-binding domains"/>
    <property type="match status" value="1"/>
</dbReference>
<dbReference type="SUPFAM" id="SSF48452">
    <property type="entry name" value="TPR-like"/>
    <property type="match status" value="1"/>
</dbReference>
<sequence>MENNAFGDLVRSYRRQRGWKQEELAKRWGFTREYVSQIERGKRKLEKNDQVRRLADLLGIPQEQLEAIGKSIPVLQKPVEGNDRLLQALLEPAQNMIKMSWLIWQGDGGIIDLEASLYSLINELNQALEKYRGQFLAPALRIQSYAYEMLGKLSIERVQTQKAMGYFQEMYAIAEELNDANLLALALVHQAEMLRRSSRYHASMRRMEAVEKLIQQRGPEIENHVKGIFWKAYAINYFVMNDENNFSWTIDKALEISEDTRPSIASQVDEFDRVEILQTKAHGYTQLWKPQTALEIYKQTDKLRSFRPLRDQSSYHIIKAQAHCYAGDIKTGISHAMKGMEQAESFHSTRYVIRLQQMSDRLQPTLIGKEQAMQNLRREIQATLQRMKYW</sequence>
<dbReference type="Pfam" id="PF13560">
    <property type="entry name" value="HTH_31"/>
    <property type="match status" value="1"/>
</dbReference>
<keyword evidence="3" id="KW-1185">Reference proteome</keyword>
<evidence type="ECO:0000313" key="3">
    <source>
        <dbReference type="Proteomes" id="UP000290365"/>
    </source>
</evidence>
<dbReference type="PROSITE" id="PS50943">
    <property type="entry name" value="HTH_CROC1"/>
    <property type="match status" value="1"/>
</dbReference>
<evidence type="ECO:0000259" key="1">
    <source>
        <dbReference type="PROSITE" id="PS50943"/>
    </source>
</evidence>
<dbReference type="SMART" id="SM00530">
    <property type="entry name" value="HTH_XRE"/>
    <property type="match status" value="1"/>
</dbReference>
<organism evidence="2 3">
    <name type="scientific">Ktedonosporobacter rubrisoli</name>
    <dbReference type="NCBI Taxonomy" id="2509675"/>
    <lineage>
        <taxon>Bacteria</taxon>
        <taxon>Bacillati</taxon>
        <taxon>Chloroflexota</taxon>
        <taxon>Ktedonobacteria</taxon>
        <taxon>Ktedonobacterales</taxon>
        <taxon>Ktedonosporobacteraceae</taxon>
        <taxon>Ktedonosporobacter</taxon>
    </lineage>
</organism>
<dbReference type="Proteomes" id="UP000290365">
    <property type="component" value="Chromosome"/>
</dbReference>